<gene>
    <name evidence="1" type="ORF">UFOVP218_52</name>
</gene>
<sequence>METNEFFRLDQELWYEEFVDAEVSEINSSTQLHDENFFVELDL</sequence>
<protein>
    <submittedName>
        <fullName evidence="1">Uncharacterized protein</fullName>
    </submittedName>
</protein>
<evidence type="ECO:0000313" key="1">
    <source>
        <dbReference type="EMBL" id="CAB5218679.1"/>
    </source>
</evidence>
<accession>A0A6J7WKT5</accession>
<reference evidence="1" key="1">
    <citation type="submission" date="2020-05" db="EMBL/GenBank/DDBJ databases">
        <authorList>
            <person name="Chiriac C."/>
            <person name="Salcher M."/>
            <person name="Ghai R."/>
            <person name="Kavagutti S V."/>
        </authorList>
    </citation>
    <scope>NUCLEOTIDE SEQUENCE</scope>
</reference>
<name>A0A6J7WKT5_9CAUD</name>
<dbReference type="EMBL" id="LR798261">
    <property type="protein sequence ID" value="CAB5218679.1"/>
    <property type="molecule type" value="Genomic_DNA"/>
</dbReference>
<organism evidence="1">
    <name type="scientific">uncultured Caudovirales phage</name>
    <dbReference type="NCBI Taxonomy" id="2100421"/>
    <lineage>
        <taxon>Viruses</taxon>
        <taxon>Duplodnaviria</taxon>
        <taxon>Heunggongvirae</taxon>
        <taxon>Uroviricota</taxon>
        <taxon>Caudoviricetes</taxon>
        <taxon>Peduoviridae</taxon>
        <taxon>Maltschvirus</taxon>
        <taxon>Maltschvirus maltsch</taxon>
    </lineage>
</organism>
<proteinExistence type="predicted"/>